<proteinExistence type="predicted"/>
<name>A0ABQ0ZQF7_9BACT</name>
<evidence type="ECO:0000256" key="1">
    <source>
        <dbReference type="SAM" id="MobiDB-lite"/>
    </source>
</evidence>
<keyword evidence="3" id="KW-1185">Reference proteome</keyword>
<evidence type="ECO:0000313" key="2">
    <source>
        <dbReference type="EMBL" id="GET23613.1"/>
    </source>
</evidence>
<accession>A0ABQ0ZQF7</accession>
<comment type="caution">
    <text evidence="2">The sequence shown here is derived from an EMBL/GenBank/DDBJ whole genome shotgun (WGS) entry which is preliminary data.</text>
</comment>
<evidence type="ECO:0000313" key="3">
    <source>
        <dbReference type="Proteomes" id="UP000396862"/>
    </source>
</evidence>
<protein>
    <submittedName>
        <fullName evidence="2">Uncharacterized protein</fullName>
    </submittedName>
</protein>
<gene>
    <name evidence="2" type="ORF">JCM18694_38590</name>
</gene>
<feature type="region of interest" description="Disordered" evidence="1">
    <location>
        <begin position="1"/>
        <end position="24"/>
    </location>
</feature>
<dbReference type="Proteomes" id="UP000396862">
    <property type="component" value="Unassembled WGS sequence"/>
</dbReference>
<organism evidence="2 3">
    <name type="scientific">Prolixibacter denitrificans</name>
    <dbReference type="NCBI Taxonomy" id="1541063"/>
    <lineage>
        <taxon>Bacteria</taxon>
        <taxon>Pseudomonadati</taxon>
        <taxon>Bacteroidota</taxon>
        <taxon>Bacteroidia</taxon>
        <taxon>Marinilabiliales</taxon>
        <taxon>Prolixibacteraceae</taxon>
        <taxon>Prolixibacter</taxon>
    </lineage>
</organism>
<dbReference type="EMBL" id="BLAU01000001">
    <property type="protein sequence ID" value="GET23613.1"/>
    <property type="molecule type" value="Genomic_DNA"/>
</dbReference>
<reference evidence="2 3" key="1">
    <citation type="submission" date="2019-10" db="EMBL/GenBank/DDBJ databases">
        <title>Prolixibacter strains distinguished by the presence of nitrate reductase genes were adept at nitrate-dependent anaerobic corrosion of metallic iron and carbon steel.</title>
        <authorList>
            <person name="Iino T."/>
            <person name="Shono N."/>
            <person name="Ito K."/>
            <person name="Nakamura R."/>
            <person name="Sueoka K."/>
            <person name="Harayama S."/>
            <person name="Ohkuma M."/>
        </authorList>
    </citation>
    <scope>NUCLEOTIDE SEQUENCE [LARGE SCALE GENOMIC DNA]</scope>
    <source>
        <strain evidence="2 3">MIC1-1</strain>
    </source>
</reference>
<sequence>MNAADRTIANDGAGNSQLIHANEKRQYDQLPADIDGRKIPYFRKLNRRVSYDTNEPHINIKQDEFNQI</sequence>